<dbReference type="EMBL" id="HBUF01631632">
    <property type="protein sequence ID" value="CAG6783297.1"/>
    <property type="molecule type" value="Transcribed_RNA"/>
</dbReference>
<evidence type="ECO:0000313" key="1">
    <source>
        <dbReference type="EMBL" id="CAG6783297.1"/>
    </source>
</evidence>
<dbReference type="EMBL" id="HBUF01631630">
    <property type="protein sequence ID" value="CAG6783289.1"/>
    <property type="molecule type" value="Transcribed_RNA"/>
</dbReference>
<proteinExistence type="predicted"/>
<reference evidence="1" key="1">
    <citation type="submission" date="2021-05" db="EMBL/GenBank/DDBJ databases">
        <authorList>
            <person name="Alioto T."/>
            <person name="Alioto T."/>
            <person name="Gomez Garrido J."/>
        </authorList>
    </citation>
    <scope>NUCLEOTIDE SEQUENCE</scope>
</reference>
<accession>A0A8D9FAV3</accession>
<protein>
    <submittedName>
        <fullName evidence="1">Uncharacterized protein</fullName>
    </submittedName>
</protein>
<dbReference type="AlphaFoldDB" id="A0A8D9FAV3"/>
<dbReference type="EMBL" id="HBUF01631629">
    <property type="protein sequence ID" value="CAG6783285.1"/>
    <property type="molecule type" value="Transcribed_RNA"/>
</dbReference>
<organism evidence="1">
    <name type="scientific">Cacopsylla melanoneura</name>
    <dbReference type="NCBI Taxonomy" id="428564"/>
    <lineage>
        <taxon>Eukaryota</taxon>
        <taxon>Metazoa</taxon>
        <taxon>Ecdysozoa</taxon>
        <taxon>Arthropoda</taxon>
        <taxon>Hexapoda</taxon>
        <taxon>Insecta</taxon>
        <taxon>Pterygota</taxon>
        <taxon>Neoptera</taxon>
        <taxon>Paraneoptera</taxon>
        <taxon>Hemiptera</taxon>
        <taxon>Sternorrhyncha</taxon>
        <taxon>Psylloidea</taxon>
        <taxon>Psyllidae</taxon>
        <taxon>Psyllinae</taxon>
        <taxon>Cacopsylla</taxon>
    </lineage>
</organism>
<sequence>MGPIHSLGDPTKAQMGPIHSLVAPIKARMDRVTQDSHLVLHQRENHAFRTPSHHQVGETDPMTDPMDKITWEDLIWVRTMGLMAVRTIEETLLMTDLTDRTVVLVVWDLGTRVLIWDVTPIWDPLVEILCRGEGLAVRDLLDTTWTSMRRSMRRMMRRSLRIITRGLRQRIGWRRKGED</sequence>
<name>A0A8D9FAV3_9HEMI</name>
<dbReference type="EMBL" id="HBUF01631628">
    <property type="protein sequence ID" value="CAG6783281.1"/>
    <property type="molecule type" value="Transcribed_RNA"/>
</dbReference>
<dbReference type="EMBL" id="HBUF01631631">
    <property type="protein sequence ID" value="CAG6783293.1"/>
    <property type="molecule type" value="Transcribed_RNA"/>
</dbReference>